<dbReference type="RefSeq" id="WP_254157437.1">
    <property type="nucleotide sequence ID" value="NZ_JAHESD010000094.1"/>
</dbReference>
<proteinExistence type="predicted"/>
<protein>
    <recommendedName>
        <fullName evidence="4">Tetratricopeptide repeat protein</fullName>
    </recommendedName>
</protein>
<name>A0ABS5VYY0_9BACT</name>
<evidence type="ECO:0000313" key="3">
    <source>
        <dbReference type="Proteomes" id="UP000772618"/>
    </source>
</evidence>
<comment type="caution">
    <text evidence="2">The sequence shown here is derived from an EMBL/GenBank/DDBJ whole genome shotgun (WGS) entry which is preliminary data.</text>
</comment>
<feature type="region of interest" description="Disordered" evidence="1">
    <location>
        <begin position="166"/>
        <end position="191"/>
    </location>
</feature>
<sequence length="299" mass="33642">MDKRLLIEALKSSSLKEVADADQIMALRSQFPFSQALQILAAKISHDLQLPSHQSDLQQAAVYSCDRAVLKDVMTQRAESTDDDEVTSENKNESPAIDNVINNFDVADALIKDLKKLSELKNNFEMLFIDQTTISFSAKKEEKKASDTAAEPAVKTRKQKIVELAKAASTQKAEPSVPSTRRKRKDSPPDKLIEELSSKEELEIEDEKQKEQISIIDQFIKSAPSIANAREKDKIVLPPADIAFIKTGEFNENVVSETLVNILVRQGKKEKAIEVLKKLIWKYPQKKAYFASQIEDLKK</sequence>
<reference evidence="2 3" key="1">
    <citation type="submission" date="2021-05" db="EMBL/GenBank/DDBJ databases">
        <title>A Polyphasic approach of four new species of the genus Ohtaekwangia: Ohtaekwangia histidinii sp. nov., Ohtaekwangia cretensis sp. nov., Ohtaekwangia indiensis sp. nov., Ohtaekwangia reichenbachii sp. nov. from diverse environment.</title>
        <authorList>
            <person name="Octaviana S."/>
        </authorList>
    </citation>
    <scope>NUCLEOTIDE SEQUENCE [LARGE SCALE GENOMIC DNA]</scope>
    <source>
        <strain evidence="2 3">PWU20</strain>
    </source>
</reference>
<dbReference type="EMBL" id="JAHESD010000094">
    <property type="protein sequence ID" value="MBT1706268.1"/>
    <property type="molecule type" value="Genomic_DNA"/>
</dbReference>
<feature type="compositionally biased region" description="Polar residues" evidence="1">
    <location>
        <begin position="168"/>
        <end position="179"/>
    </location>
</feature>
<evidence type="ECO:0000313" key="2">
    <source>
        <dbReference type="EMBL" id="MBT1706268.1"/>
    </source>
</evidence>
<evidence type="ECO:0008006" key="4">
    <source>
        <dbReference type="Google" id="ProtNLM"/>
    </source>
</evidence>
<evidence type="ECO:0000256" key="1">
    <source>
        <dbReference type="SAM" id="MobiDB-lite"/>
    </source>
</evidence>
<dbReference type="Proteomes" id="UP000772618">
    <property type="component" value="Unassembled WGS sequence"/>
</dbReference>
<accession>A0ABS5VYY0</accession>
<keyword evidence="3" id="KW-1185">Reference proteome</keyword>
<feature type="region of interest" description="Disordered" evidence="1">
    <location>
        <begin position="76"/>
        <end position="95"/>
    </location>
</feature>
<organism evidence="2 3">
    <name type="scientific">Chryseosolibacter indicus</name>
    <dbReference type="NCBI Taxonomy" id="2782351"/>
    <lineage>
        <taxon>Bacteria</taxon>
        <taxon>Pseudomonadati</taxon>
        <taxon>Bacteroidota</taxon>
        <taxon>Cytophagia</taxon>
        <taxon>Cytophagales</taxon>
        <taxon>Chryseotaleaceae</taxon>
        <taxon>Chryseosolibacter</taxon>
    </lineage>
</organism>
<gene>
    <name evidence="2" type="ORF">KK060_23470</name>
</gene>